<dbReference type="Gene3D" id="3.50.50.60">
    <property type="entry name" value="FAD/NAD(P)-binding domain"/>
    <property type="match status" value="2"/>
</dbReference>
<dbReference type="Pfam" id="PF00037">
    <property type="entry name" value="Fer4"/>
    <property type="match status" value="1"/>
</dbReference>
<dbReference type="InterPro" id="IPR036188">
    <property type="entry name" value="FAD/NAD-bd_sf"/>
</dbReference>
<sequence length="616" mass="67870">MADISFETGSEVVEQATIPKQGIRVQLDLDWLQQNIRCQHRCPAHMDVPGYIRLISQGKYLESYKLMLETNPFPAVCGYICARPCETKCKRGDFDKPVSIDALKRFVTDYIYKHKIKIPPTKIKQREEKVAIIGGGPAGLTAANSLAGMGYRVTVFEKESIVGGMLMWAIPSYRLPREQIMFDVSNIQARGVEIRTNTPIGSPGKTISDLLEEGYKAVFIAAGAQKVRKLGIPGEDGEGVMDCLEFLKNVSLGVMRSLGKKVIVVGGGNVAMDTARTAVRFTQNVGYEQAEMDAARMAIRLGAQEVHIVCLESKEEMPAFEHEIEGAEEEGIILNPSKGPKRVVRENNRVVGLETLDVKSVFDSSGRFNPTFIEGSESTIPSDTVILAVGQTPDASWLEGRPEIELTPRGTIKIDDETLATTRPGVFAGGDVAYGPRIVIEAVADGKKVAKAIDRYIRGENLQEPEKKVWVTLSDSEFNVREGDYDAVPRQEMQMLNIGGRQGTFNLVELGITESQAKIEASRCLKCDLTIEVETKDCVLCGRCAMVCPTGALRIVDAYDESKVYRPSVSEDGIVIKYTDRCIRCGNCKDCPAGVITTKRVLWKPNEEIDKTLQKS</sequence>
<dbReference type="PROSITE" id="PS51379">
    <property type="entry name" value="4FE4S_FER_2"/>
    <property type="match status" value="2"/>
</dbReference>
<proteinExistence type="predicted"/>
<comment type="caution">
    <text evidence="2">The sequence shown here is derived from an EMBL/GenBank/DDBJ whole genome shotgun (WGS) entry which is preliminary data.</text>
</comment>
<dbReference type="PRINTS" id="PR00469">
    <property type="entry name" value="PNDRDTASEII"/>
</dbReference>
<dbReference type="InterPro" id="IPR009051">
    <property type="entry name" value="Helical_ferredxn"/>
</dbReference>
<dbReference type="SUPFAM" id="SSF51971">
    <property type="entry name" value="Nucleotide-binding domain"/>
    <property type="match status" value="1"/>
</dbReference>
<dbReference type="SUPFAM" id="SSF54862">
    <property type="entry name" value="4Fe-4S ferredoxins"/>
    <property type="match status" value="1"/>
</dbReference>
<reference evidence="2" key="1">
    <citation type="journal article" date="2015" name="Nature">
        <title>Complex archaea that bridge the gap between prokaryotes and eukaryotes.</title>
        <authorList>
            <person name="Spang A."/>
            <person name="Saw J.H."/>
            <person name="Jorgensen S.L."/>
            <person name="Zaremba-Niedzwiedzka K."/>
            <person name="Martijn J."/>
            <person name="Lind A.E."/>
            <person name="van Eijk R."/>
            <person name="Schleper C."/>
            <person name="Guy L."/>
            <person name="Ettema T.J."/>
        </authorList>
    </citation>
    <scope>NUCLEOTIDE SEQUENCE</scope>
</reference>
<gene>
    <name evidence="2" type="ORF">LCGC14_1579780</name>
</gene>
<dbReference type="InterPro" id="IPR017900">
    <property type="entry name" value="4Fe4S_Fe_S_CS"/>
</dbReference>
<dbReference type="InterPro" id="IPR028261">
    <property type="entry name" value="DPD_II"/>
</dbReference>
<dbReference type="SUPFAM" id="SSF46548">
    <property type="entry name" value="alpha-helical ferredoxin"/>
    <property type="match status" value="2"/>
</dbReference>
<feature type="domain" description="4Fe-4S ferredoxin-type" evidence="1">
    <location>
        <begin position="529"/>
        <end position="558"/>
    </location>
</feature>
<dbReference type="AlphaFoldDB" id="A0A0F9J3B7"/>
<dbReference type="Pfam" id="PF07992">
    <property type="entry name" value="Pyr_redox_2"/>
    <property type="match status" value="1"/>
</dbReference>
<dbReference type="PRINTS" id="PR00368">
    <property type="entry name" value="FADPNR"/>
</dbReference>
<feature type="domain" description="4Fe-4S ferredoxin-type" evidence="1">
    <location>
        <begin position="572"/>
        <end position="601"/>
    </location>
</feature>
<dbReference type="Gene3D" id="3.30.70.20">
    <property type="match status" value="1"/>
</dbReference>
<dbReference type="EMBL" id="LAZR01012418">
    <property type="protein sequence ID" value="KKM26934.1"/>
    <property type="molecule type" value="Genomic_DNA"/>
</dbReference>
<name>A0A0F9J3B7_9ZZZZ</name>
<protein>
    <recommendedName>
        <fullName evidence="1">4Fe-4S ferredoxin-type domain-containing protein</fullName>
    </recommendedName>
</protein>
<dbReference type="InterPro" id="IPR017896">
    <property type="entry name" value="4Fe4S_Fe-S-bd"/>
</dbReference>
<dbReference type="InterPro" id="IPR023753">
    <property type="entry name" value="FAD/NAD-binding_dom"/>
</dbReference>
<dbReference type="GO" id="GO:0051536">
    <property type="term" value="F:iron-sulfur cluster binding"/>
    <property type="evidence" value="ECO:0007669"/>
    <property type="project" value="InterPro"/>
</dbReference>
<evidence type="ECO:0000313" key="2">
    <source>
        <dbReference type="EMBL" id="KKM26934.1"/>
    </source>
</evidence>
<dbReference type="Pfam" id="PF14691">
    <property type="entry name" value="Fer4_20"/>
    <property type="match status" value="1"/>
</dbReference>
<dbReference type="PANTHER" id="PTHR42783:SF3">
    <property type="entry name" value="GLUTAMATE SYNTHASE [NADPH] SMALL CHAIN-RELATED"/>
    <property type="match status" value="1"/>
</dbReference>
<dbReference type="PANTHER" id="PTHR42783">
    <property type="entry name" value="GLUTAMATE SYNTHASE [NADPH] SMALL CHAIN"/>
    <property type="match status" value="1"/>
</dbReference>
<evidence type="ECO:0000259" key="1">
    <source>
        <dbReference type="PROSITE" id="PS51379"/>
    </source>
</evidence>
<organism evidence="2">
    <name type="scientific">marine sediment metagenome</name>
    <dbReference type="NCBI Taxonomy" id="412755"/>
    <lineage>
        <taxon>unclassified sequences</taxon>
        <taxon>metagenomes</taxon>
        <taxon>ecological metagenomes</taxon>
    </lineage>
</organism>
<dbReference type="PROSITE" id="PS00198">
    <property type="entry name" value="4FE4S_FER_1"/>
    <property type="match status" value="1"/>
</dbReference>
<dbReference type="GO" id="GO:0016491">
    <property type="term" value="F:oxidoreductase activity"/>
    <property type="evidence" value="ECO:0007669"/>
    <property type="project" value="InterPro"/>
</dbReference>
<dbReference type="Gene3D" id="1.10.1060.10">
    <property type="entry name" value="Alpha-helical ferredoxin"/>
    <property type="match status" value="1"/>
</dbReference>
<accession>A0A0F9J3B7</accession>